<dbReference type="GeneID" id="95570337"/>
<protein>
    <recommendedName>
        <fullName evidence="4">DUF2927 domain-containing protein</fullName>
    </recommendedName>
</protein>
<name>E8M9T5_PHOS4</name>
<dbReference type="InterPro" id="IPR021323">
    <property type="entry name" value="DUF2927"/>
</dbReference>
<proteinExistence type="predicted"/>
<feature type="signal peptide" evidence="1">
    <location>
        <begin position="1"/>
        <end position="20"/>
    </location>
</feature>
<dbReference type="RefSeq" id="WP_008078819.1">
    <property type="nucleotide sequence ID" value="NZ_AEVT01000088.1"/>
</dbReference>
<dbReference type="eggNOG" id="ENOG502Z86E">
    <property type="taxonomic scope" value="Bacteria"/>
</dbReference>
<reference evidence="2 3" key="1">
    <citation type="journal article" date="2012" name="Int. J. Syst. Evol. Microbiol.">
        <title>Vibrio caribbeanicus sp. nov., isolated from the marine sponge Scleritoderma cyanea.</title>
        <authorList>
            <person name="Hoffmann M."/>
            <person name="Monday S.R."/>
            <person name="Allard M.W."/>
            <person name="Strain E.A."/>
            <person name="Whittaker P."/>
            <person name="Naum M."/>
            <person name="McCarthy P.J."/>
            <person name="Lopez J.V."/>
            <person name="Fischer M."/>
            <person name="Brown E.W."/>
        </authorList>
    </citation>
    <scope>NUCLEOTIDE SEQUENCE [LARGE SCALE GENOMIC DNA]</scope>
    <source>
        <strain evidence="3">DSMZ 21326</strain>
    </source>
</reference>
<feature type="chain" id="PRO_5003228060" description="DUF2927 domain-containing protein" evidence="1">
    <location>
        <begin position="21"/>
        <end position="261"/>
    </location>
</feature>
<sequence>MLRKALGLILLLVTSSSALAYESRLTWLEPAFVQQAFVDVALKREYAPGDWQLVKWQQPIKLWVEHKVADQALHNELLDAHIADLSRITGHSIERVSFRAQANVIWIFTRESLWREDVKKELGAGSLKHMHGAICKAGYKLNPQTGSIASAAIIIPVDQAREHGKLLACIVEEITQIMGLPNDAESAFPSIFNDETPEDLLSPLDVVLLQLLYEPELKPGMTVSQVTPLLSAKIQEYQKLGKLTQAVSIAKSGALYQLIGY</sequence>
<organism evidence="2 3">
    <name type="scientific">Vibrio sinaloensis DSM 21326</name>
    <dbReference type="NCBI Taxonomy" id="945550"/>
    <lineage>
        <taxon>Bacteria</taxon>
        <taxon>Pseudomonadati</taxon>
        <taxon>Pseudomonadota</taxon>
        <taxon>Gammaproteobacteria</taxon>
        <taxon>Vibrionales</taxon>
        <taxon>Vibrionaceae</taxon>
        <taxon>Vibrio</taxon>
        <taxon>Vibrio oreintalis group</taxon>
    </lineage>
</organism>
<gene>
    <name evidence="2" type="ORF">VISI1226_19906</name>
</gene>
<dbReference type="OrthoDB" id="3295600at2"/>
<dbReference type="EMBL" id="AEVT01000088">
    <property type="protein sequence ID" value="EGA69229.1"/>
    <property type="molecule type" value="Genomic_DNA"/>
</dbReference>
<evidence type="ECO:0008006" key="4">
    <source>
        <dbReference type="Google" id="ProtNLM"/>
    </source>
</evidence>
<keyword evidence="1" id="KW-0732">Signal</keyword>
<dbReference type="Proteomes" id="UP000006228">
    <property type="component" value="Unassembled WGS sequence"/>
</dbReference>
<comment type="caution">
    <text evidence="2">The sequence shown here is derived from an EMBL/GenBank/DDBJ whole genome shotgun (WGS) entry which is preliminary data.</text>
</comment>
<dbReference type="AlphaFoldDB" id="E8M9T5"/>
<evidence type="ECO:0000313" key="3">
    <source>
        <dbReference type="Proteomes" id="UP000006228"/>
    </source>
</evidence>
<evidence type="ECO:0000313" key="2">
    <source>
        <dbReference type="EMBL" id="EGA69229.1"/>
    </source>
</evidence>
<evidence type="ECO:0000256" key="1">
    <source>
        <dbReference type="SAM" id="SignalP"/>
    </source>
</evidence>
<dbReference type="Pfam" id="PF11150">
    <property type="entry name" value="DUF2927"/>
    <property type="match status" value="1"/>
</dbReference>
<accession>E8M9T5</accession>